<reference evidence="2 3" key="1">
    <citation type="submission" date="2024-04" db="EMBL/GenBank/DDBJ databases">
        <title>Tritrichomonas musculus Genome.</title>
        <authorList>
            <person name="Alves-Ferreira E."/>
            <person name="Grigg M."/>
            <person name="Lorenzi H."/>
            <person name="Galac M."/>
        </authorList>
    </citation>
    <scope>NUCLEOTIDE SEQUENCE [LARGE SCALE GENOMIC DNA]</scope>
    <source>
        <strain evidence="2 3">EAF2021</strain>
    </source>
</reference>
<dbReference type="InterPro" id="IPR019734">
    <property type="entry name" value="TPR_rpt"/>
</dbReference>
<comment type="caution">
    <text evidence="2">The sequence shown here is derived from an EMBL/GenBank/DDBJ whole genome shotgun (WGS) entry which is preliminary data.</text>
</comment>
<dbReference type="PROSITE" id="PS50005">
    <property type="entry name" value="TPR"/>
    <property type="match status" value="1"/>
</dbReference>
<keyword evidence="1" id="KW-0802">TPR repeat</keyword>
<proteinExistence type="predicted"/>
<protein>
    <recommendedName>
        <fullName evidence="4">Beta-lactamase</fullName>
    </recommendedName>
</protein>
<dbReference type="Pfam" id="PF08238">
    <property type="entry name" value="Sel1"/>
    <property type="match status" value="13"/>
</dbReference>
<dbReference type="PANTHER" id="PTHR43628:SF1">
    <property type="entry name" value="CHITIN SYNTHASE REGULATORY FACTOR 2-RELATED"/>
    <property type="match status" value="1"/>
</dbReference>
<evidence type="ECO:0008006" key="4">
    <source>
        <dbReference type="Google" id="ProtNLM"/>
    </source>
</evidence>
<dbReference type="InterPro" id="IPR006597">
    <property type="entry name" value="Sel1-like"/>
</dbReference>
<gene>
    <name evidence="2" type="ORF">M9Y10_001633</name>
</gene>
<keyword evidence="3" id="KW-1185">Reference proteome</keyword>
<name>A0ABR2L7J2_9EUKA</name>
<sequence length="937" mass="111532">MYKNCVHYSPSKRLTDEMIKVIISNEINFFSSQEQSKITNYEEEELSQFIFEDMMIKQKCLRNYSFLNPLENEMKSNFLINSEIEQRIKSILLEYYELLSEWNDPTALNNLGYMYHYGNCVEQNYSKAIEYYELAASLSNSNSLANLGLIYELGPERDYSKAKEYYELSAKKNNAEVISYLGDLYYNGKGVEKDYQKAKEYFEQSGELNCSFAFYNLSHIYRYGYGVEKNETKAKEYELLAKYDFNSEDLIDLGNQYKYGDGVEKDYDKARKYFEMSAKLNTSKAYISLGSLYYHGYGVKKDNAKAKEYYEISAKMCNSRAILKLGNLYFFEKNYVKAIEYYKLASKLNNPQAFTNLGYLYFSGHGVKQNYSKAKEYYEIAAQYNNKDALDKLGNLYEHGNGVTIDYLLSRHYYERSAKLNYEISFIRLGKLYYNGIGVDKNYSKAFEYYQLSLKFKNPVSYYRIGYMYEKGLGVDQDYHKAKEYYELSAEFNHSDSLLWIGHLYRKGHGVKQNILVAKHFYQLSAKFNNSHSFFNLARMYSNIDILVDFTKAVKYFIKCSQIHNEKEIVKDYRDRYFRFHRYNKFFYRSYNDVDLIYLLIFNDIEKANEYIKQSAFGEYPFGQNNFGLLNEIYFNEKGNAEYMYTKSSKKHFALAEYNLAHYLENNDKNEESITYYIRASEDENLQLSFQNHRHNDKQLEISKKFIICLTNLKLTKFYFSNENLNESKKYFIRTFAKFESSSYKFHFRFVNEKAKNPFLYLKAFIFNFPSFNLINQPYLNLNIKDDIKNLFHLSFNDHKEVAKIRQKENNLKDSTDEEYLIKQKENNFNLDIDSSYFNQSIQKSKELQLSRFDDYIFENTSQLFDFSMKKENLKSYLISEIIDIIHTMETILYTPPYSILFGRINQESKNKEKIETKNIILRDINELFYEGFGYDV</sequence>
<dbReference type="EMBL" id="JAPFFF010000001">
    <property type="protein sequence ID" value="KAK8899320.1"/>
    <property type="molecule type" value="Genomic_DNA"/>
</dbReference>
<evidence type="ECO:0000313" key="3">
    <source>
        <dbReference type="Proteomes" id="UP001470230"/>
    </source>
</evidence>
<dbReference type="SUPFAM" id="SSF81901">
    <property type="entry name" value="HCP-like"/>
    <property type="match status" value="4"/>
</dbReference>
<evidence type="ECO:0000256" key="1">
    <source>
        <dbReference type="PROSITE-ProRule" id="PRU00339"/>
    </source>
</evidence>
<evidence type="ECO:0000313" key="2">
    <source>
        <dbReference type="EMBL" id="KAK8899320.1"/>
    </source>
</evidence>
<dbReference type="InterPro" id="IPR052945">
    <property type="entry name" value="Mitotic_Regulator"/>
</dbReference>
<dbReference type="InterPro" id="IPR011990">
    <property type="entry name" value="TPR-like_helical_dom_sf"/>
</dbReference>
<dbReference type="SMART" id="SM00671">
    <property type="entry name" value="SEL1"/>
    <property type="match status" value="14"/>
</dbReference>
<dbReference type="Proteomes" id="UP001470230">
    <property type="component" value="Unassembled WGS sequence"/>
</dbReference>
<dbReference type="SMART" id="SM00028">
    <property type="entry name" value="TPR"/>
    <property type="match status" value="7"/>
</dbReference>
<organism evidence="2 3">
    <name type="scientific">Tritrichomonas musculus</name>
    <dbReference type="NCBI Taxonomy" id="1915356"/>
    <lineage>
        <taxon>Eukaryota</taxon>
        <taxon>Metamonada</taxon>
        <taxon>Parabasalia</taxon>
        <taxon>Tritrichomonadida</taxon>
        <taxon>Tritrichomonadidae</taxon>
        <taxon>Tritrichomonas</taxon>
    </lineage>
</organism>
<feature type="repeat" description="TPR" evidence="1">
    <location>
        <begin position="319"/>
        <end position="352"/>
    </location>
</feature>
<dbReference type="Gene3D" id="1.25.40.10">
    <property type="entry name" value="Tetratricopeptide repeat domain"/>
    <property type="match status" value="5"/>
</dbReference>
<dbReference type="PANTHER" id="PTHR43628">
    <property type="entry name" value="ACTIVATOR OF C KINASE PROTEIN 1-RELATED"/>
    <property type="match status" value="1"/>
</dbReference>
<accession>A0ABR2L7J2</accession>